<protein>
    <submittedName>
        <fullName evidence="2">Uncharacterized protein</fullName>
    </submittedName>
</protein>
<keyword evidence="1" id="KW-0472">Membrane</keyword>
<evidence type="ECO:0000313" key="3">
    <source>
        <dbReference type="Proteomes" id="UP000322139"/>
    </source>
</evidence>
<feature type="transmembrane region" description="Helical" evidence="1">
    <location>
        <begin position="6"/>
        <end position="27"/>
    </location>
</feature>
<feature type="transmembrane region" description="Helical" evidence="1">
    <location>
        <begin position="39"/>
        <end position="56"/>
    </location>
</feature>
<evidence type="ECO:0000256" key="1">
    <source>
        <dbReference type="SAM" id="Phobius"/>
    </source>
</evidence>
<keyword evidence="1" id="KW-1133">Transmembrane helix</keyword>
<dbReference type="RefSeq" id="WP_148974773.1">
    <property type="nucleotide sequence ID" value="NZ_VTER01000005.1"/>
</dbReference>
<organism evidence="2 3">
    <name type="scientific">Bacillus infantis</name>
    <dbReference type="NCBI Taxonomy" id="324767"/>
    <lineage>
        <taxon>Bacteria</taxon>
        <taxon>Bacillati</taxon>
        <taxon>Bacillota</taxon>
        <taxon>Bacilli</taxon>
        <taxon>Bacillales</taxon>
        <taxon>Bacillaceae</taxon>
        <taxon>Bacillus</taxon>
    </lineage>
</organism>
<name>A0A5D4RCV6_9BACI</name>
<dbReference type="Proteomes" id="UP000322139">
    <property type="component" value="Unassembled WGS sequence"/>
</dbReference>
<keyword evidence="1" id="KW-0812">Transmembrane</keyword>
<dbReference type="InterPro" id="IPR035406">
    <property type="entry name" value="DUF5412"/>
</dbReference>
<reference evidence="2 3" key="1">
    <citation type="submission" date="2019-08" db="EMBL/GenBank/DDBJ databases">
        <title>Bacillus genomes from the desert of Cuatro Cienegas, Coahuila.</title>
        <authorList>
            <person name="Olmedo-Alvarez G."/>
        </authorList>
    </citation>
    <scope>NUCLEOTIDE SEQUENCE [LARGE SCALE GENOMIC DNA]</scope>
    <source>
        <strain evidence="2 3">CH446_14T</strain>
    </source>
</reference>
<dbReference type="AlphaFoldDB" id="A0A5D4RCV6"/>
<dbReference type="EMBL" id="VTER01000005">
    <property type="protein sequence ID" value="TYS48600.1"/>
    <property type="molecule type" value="Genomic_DNA"/>
</dbReference>
<sequence>MNLMLSGFLACVAATILLVILCAKIINVFVKKKRFPNKLLIAVLAGVILVSSIYMYETYFFTFSKIDRDNVQTGPGSVTSPNKELTAAAFYEPYGGAAGGVNVWVEITNKNKKNNVQTVYYADAKSDFSMKWIDEDTLHILNNDPEYPNSNRSIKLKIGREIYHENGLACKSLLMKDEFETCYQN</sequence>
<accession>A0A5D4RCV6</accession>
<evidence type="ECO:0000313" key="2">
    <source>
        <dbReference type="EMBL" id="TYS48600.1"/>
    </source>
</evidence>
<comment type="caution">
    <text evidence="2">The sequence shown here is derived from an EMBL/GenBank/DDBJ whole genome shotgun (WGS) entry which is preliminary data.</text>
</comment>
<proteinExistence type="predicted"/>
<gene>
    <name evidence="2" type="ORF">FZD51_10800</name>
</gene>
<dbReference type="Pfam" id="PF17428">
    <property type="entry name" value="DUF5412"/>
    <property type="match status" value="1"/>
</dbReference>